<evidence type="ECO:0000313" key="2">
    <source>
        <dbReference type="EMBL" id="KAH7092088.1"/>
    </source>
</evidence>
<dbReference type="Proteomes" id="UP000813461">
    <property type="component" value="Unassembled WGS sequence"/>
</dbReference>
<keyword evidence="3" id="KW-1185">Reference proteome</keyword>
<evidence type="ECO:0000259" key="1">
    <source>
        <dbReference type="Pfam" id="PF06985"/>
    </source>
</evidence>
<dbReference type="PANTHER" id="PTHR24148">
    <property type="entry name" value="ANKYRIN REPEAT DOMAIN-CONTAINING PROTEIN 39 HOMOLOG-RELATED"/>
    <property type="match status" value="1"/>
</dbReference>
<dbReference type="OrthoDB" id="2157530at2759"/>
<protein>
    <submittedName>
        <fullName evidence="2">Heterokaryon incompatibility protein-domain-containing protein</fullName>
    </submittedName>
</protein>
<comment type="caution">
    <text evidence="2">The sequence shown here is derived from an EMBL/GenBank/DDBJ whole genome shotgun (WGS) entry which is preliminary data.</text>
</comment>
<dbReference type="InterPro" id="IPR010730">
    <property type="entry name" value="HET"/>
</dbReference>
<organism evidence="2 3">
    <name type="scientific">Paraphoma chrysanthemicola</name>
    <dbReference type="NCBI Taxonomy" id="798071"/>
    <lineage>
        <taxon>Eukaryota</taxon>
        <taxon>Fungi</taxon>
        <taxon>Dikarya</taxon>
        <taxon>Ascomycota</taxon>
        <taxon>Pezizomycotina</taxon>
        <taxon>Dothideomycetes</taxon>
        <taxon>Pleosporomycetidae</taxon>
        <taxon>Pleosporales</taxon>
        <taxon>Pleosporineae</taxon>
        <taxon>Phaeosphaeriaceae</taxon>
        <taxon>Paraphoma</taxon>
    </lineage>
</organism>
<dbReference type="PANTHER" id="PTHR24148:SF64">
    <property type="entry name" value="HETEROKARYON INCOMPATIBILITY DOMAIN-CONTAINING PROTEIN"/>
    <property type="match status" value="1"/>
</dbReference>
<dbReference type="InterPro" id="IPR052895">
    <property type="entry name" value="HetReg/Transcr_Mod"/>
</dbReference>
<sequence>MESYHYTNLNPTLDEIRLFTLKPSASGSKIEGILKNYPLQNVPSYHALSYVWGNPEDTRAILVDGHTLSVTANLYDALQHIRDIHHSTTLWIDAVCINQSDSTERGLQVQMMKTIFANADGVIAWIGPSSAHCGIAMEFILQFAHPNVNMERLLERADSEGSRLQNSIHDLFMRPYWGRVWIVQELASARTAQVRCGHYSAPLEAFQVFITALNSRLGTIANYMSVTKACRLLKLVKIYWQQSMDKQRLIDILWSTVDFQATDQRDKIYAILGIAREQDQKALPLDYTAETTSSSLLRNLVRHHLENEGDFDILCYFPPLQTQFTDCSWLPDLGQYINGLCPASFRASADTRPAFRFSSDMNYLTTKGIALTIVDTVVGPFEFARFLDSSLENHQSTIFKDNAFTSLKYAALQALHTRILPGATEDFVEDYFWNNIVGDNIMLGADGPEVPCPCGYLELWESVLPRAYNGTLSKPFRAQERPRSHITNNGIAESVDDMAKHFERAVNLASMMRLSGRCVFVTADGMAGLGPTNLEKGDTVSIIFGCRLPLVLREVGQQFRLIGPAYVHGAMRGEYVDGIEADLVQVQEFTLR</sequence>
<dbReference type="Pfam" id="PF06985">
    <property type="entry name" value="HET"/>
    <property type="match status" value="1"/>
</dbReference>
<name>A0A8K0W2E2_9PLEO</name>
<dbReference type="AlphaFoldDB" id="A0A8K0W2E2"/>
<proteinExistence type="predicted"/>
<reference evidence="2" key="1">
    <citation type="journal article" date="2021" name="Nat. Commun.">
        <title>Genetic determinants of endophytism in the Arabidopsis root mycobiome.</title>
        <authorList>
            <person name="Mesny F."/>
            <person name="Miyauchi S."/>
            <person name="Thiergart T."/>
            <person name="Pickel B."/>
            <person name="Atanasova L."/>
            <person name="Karlsson M."/>
            <person name="Huettel B."/>
            <person name="Barry K.W."/>
            <person name="Haridas S."/>
            <person name="Chen C."/>
            <person name="Bauer D."/>
            <person name="Andreopoulos W."/>
            <person name="Pangilinan J."/>
            <person name="LaButti K."/>
            <person name="Riley R."/>
            <person name="Lipzen A."/>
            <person name="Clum A."/>
            <person name="Drula E."/>
            <person name="Henrissat B."/>
            <person name="Kohler A."/>
            <person name="Grigoriev I.V."/>
            <person name="Martin F.M."/>
            <person name="Hacquard S."/>
        </authorList>
    </citation>
    <scope>NUCLEOTIDE SEQUENCE</scope>
    <source>
        <strain evidence="2">MPI-SDFR-AT-0120</strain>
    </source>
</reference>
<evidence type="ECO:0000313" key="3">
    <source>
        <dbReference type="Proteomes" id="UP000813461"/>
    </source>
</evidence>
<gene>
    <name evidence="2" type="ORF">FB567DRAFT_488624</name>
</gene>
<feature type="domain" description="Heterokaryon incompatibility" evidence="1">
    <location>
        <begin position="45"/>
        <end position="185"/>
    </location>
</feature>
<accession>A0A8K0W2E2</accession>
<dbReference type="EMBL" id="JAGMVJ010000003">
    <property type="protein sequence ID" value="KAH7092088.1"/>
    <property type="molecule type" value="Genomic_DNA"/>
</dbReference>
<dbReference type="Pfam" id="PF26639">
    <property type="entry name" value="Het-6_barrel"/>
    <property type="match status" value="1"/>
</dbReference>